<evidence type="ECO:0000313" key="8">
    <source>
        <dbReference type="EMBL" id="EFN52862.1"/>
    </source>
</evidence>
<dbReference type="Pfam" id="PF01565">
    <property type="entry name" value="FAD_binding_4"/>
    <property type="match status" value="1"/>
</dbReference>
<evidence type="ECO:0000313" key="9">
    <source>
        <dbReference type="Proteomes" id="UP000008141"/>
    </source>
</evidence>
<evidence type="ECO:0000259" key="7">
    <source>
        <dbReference type="PROSITE" id="PS51387"/>
    </source>
</evidence>
<gene>
    <name evidence="8" type="ORF">CHLNCDRAFT_26350</name>
</gene>
<dbReference type="InterPro" id="IPR016169">
    <property type="entry name" value="FAD-bd_PCMH_sub2"/>
</dbReference>
<dbReference type="EMBL" id="GL433854">
    <property type="protein sequence ID" value="EFN52862.1"/>
    <property type="molecule type" value="Genomic_DNA"/>
</dbReference>
<dbReference type="InterPro" id="IPR016171">
    <property type="entry name" value="Vanillyl_alc_oxidase_C-sub2"/>
</dbReference>
<keyword evidence="5" id="KW-0560">Oxidoreductase</keyword>
<dbReference type="GO" id="GO:0005739">
    <property type="term" value="C:mitochondrion"/>
    <property type="evidence" value="ECO:0007669"/>
    <property type="project" value="TreeGrafter"/>
</dbReference>
<dbReference type="InterPro" id="IPR016166">
    <property type="entry name" value="FAD-bd_PCMH"/>
</dbReference>
<dbReference type="InterPro" id="IPR004113">
    <property type="entry name" value="FAD-bd_oxidored_4_C"/>
</dbReference>
<evidence type="ECO:0000256" key="3">
    <source>
        <dbReference type="ARBA" id="ARBA00022630"/>
    </source>
</evidence>
<keyword evidence="9" id="KW-1185">Reference proteome</keyword>
<evidence type="ECO:0000256" key="5">
    <source>
        <dbReference type="ARBA" id="ARBA00023002"/>
    </source>
</evidence>
<dbReference type="GO" id="GO:0071949">
    <property type="term" value="F:FAD binding"/>
    <property type="evidence" value="ECO:0007669"/>
    <property type="project" value="InterPro"/>
</dbReference>
<dbReference type="EC" id="1.1.99.39" evidence="6"/>
<dbReference type="InParanoid" id="E1ZMU6"/>
<evidence type="ECO:0000256" key="4">
    <source>
        <dbReference type="ARBA" id="ARBA00022827"/>
    </source>
</evidence>
<dbReference type="PANTHER" id="PTHR43716:SF1">
    <property type="entry name" value="D-2-HYDROXYGLUTARATE DEHYDROGENASE, MITOCHONDRIAL"/>
    <property type="match status" value="1"/>
</dbReference>
<dbReference type="AlphaFoldDB" id="E1ZMU6"/>
<dbReference type="eggNOG" id="KOG1232">
    <property type="taxonomic scope" value="Eukaryota"/>
</dbReference>
<dbReference type="Gene3D" id="3.30.43.10">
    <property type="entry name" value="Uridine Diphospho-n-acetylenolpyruvylglucosamine Reductase, domain 2"/>
    <property type="match status" value="1"/>
</dbReference>
<organism evidence="9">
    <name type="scientific">Chlorella variabilis</name>
    <name type="common">Green alga</name>
    <dbReference type="NCBI Taxonomy" id="554065"/>
    <lineage>
        <taxon>Eukaryota</taxon>
        <taxon>Viridiplantae</taxon>
        <taxon>Chlorophyta</taxon>
        <taxon>core chlorophytes</taxon>
        <taxon>Trebouxiophyceae</taxon>
        <taxon>Chlorellales</taxon>
        <taxon>Chlorellaceae</taxon>
        <taxon>Chlorella clade</taxon>
        <taxon>Chlorella</taxon>
    </lineage>
</organism>
<dbReference type="SUPFAM" id="SSF55103">
    <property type="entry name" value="FAD-linked oxidases, C-terminal domain"/>
    <property type="match status" value="1"/>
</dbReference>
<dbReference type="FunFam" id="1.10.45.10:FF:000001">
    <property type="entry name" value="D-lactate dehydrogenase mitochondrial"/>
    <property type="match status" value="1"/>
</dbReference>
<dbReference type="OrthoDB" id="5332616at2759"/>
<dbReference type="Pfam" id="PF02913">
    <property type="entry name" value="FAD-oxidase_C"/>
    <property type="match status" value="1"/>
</dbReference>
<dbReference type="OMA" id="YNEDWMR"/>
<dbReference type="Gene3D" id="3.30.465.10">
    <property type="match status" value="1"/>
</dbReference>
<dbReference type="InterPro" id="IPR006094">
    <property type="entry name" value="Oxid_FAD_bind_N"/>
</dbReference>
<dbReference type="PROSITE" id="PS51387">
    <property type="entry name" value="FAD_PCMH"/>
    <property type="match status" value="1"/>
</dbReference>
<dbReference type="Gene3D" id="1.10.45.10">
    <property type="entry name" value="Vanillyl-alcohol Oxidase, Chain A, domain 4"/>
    <property type="match status" value="1"/>
</dbReference>
<dbReference type="KEGG" id="cvr:CHLNCDRAFT_26350"/>
<dbReference type="RefSeq" id="XP_005844964.1">
    <property type="nucleotide sequence ID" value="XM_005844902.1"/>
</dbReference>
<keyword evidence="4" id="KW-0274">FAD</keyword>
<dbReference type="FunCoup" id="E1ZMU6">
    <property type="interactions" value="995"/>
</dbReference>
<proteinExistence type="inferred from homology"/>
<sequence length="522" mass="55580">MLCNGGRHRAGRLLVALQQWRQAGGVTQRDPRFSVVSDSDLQFFESVLGDTGGVVTDPHELAPFNKDWMGKYEGAARVALKPKTREQAAAVLRHCNERRLARGVGLVPALSLLQGGNTGLVGGSVPVYDEVVLSTAAMNQVLAFDAVSGALTAQAGCILENLDSHVAEHGYCMPLDLGAKGSCHIGGNVATNAGGLRLLRYGSLHGSVLGVEAVLADGTVLDLLTTLRKDNTGYDLKQLFIGSEGTLGLITAVAIHCPPRPSAVNVCYLAVPSFEAAQQVFVAAKQQLGEVLSAFEFLDRESLLITLRHLPGAKDPLPSCQARRTARRGPLSRAAPLYVLVETSGSSAAHDGEKLGGFLEGVMAAGLVLDGVLAQDGGQARAMWHLREGITEGLRHRGAIYKYDVSLPIGAMYRLVEDMREADWPPIRVAGYGHLGDGNLHLNVSAPAYSEELRQQIEPFVYEWTAQHRGSVSAEHGLGLMKAGCIGYSKPAAAVAVMRQVKAALDPRGILNPYKVLPLPAE</sequence>
<dbReference type="InterPro" id="IPR051264">
    <property type="entry name" value="FAD-oxidored/transferase_4"/>
</dbReference>
<evidence type="ECO:0000256" key="2">
    <source>
        <dbReference type="ARBA" id="ARBA00008000"/>
    </source>
</evidence>
<dbReference type="InterPro" id="IPR036318">
    <property type="entry name" value="FAD-bd_PCMH-like_sf"/>
</dbReference>
<dbReference type="InterPro" id="IPR016167">
    <property type="entry name" value="FAD-bd_PCMH_sub1"/>
</dbReference>
<dbReference type="FunFam" id="3.30.465.10:FF:000001">
    <property type="entry name" value="D-2-hydroxyglutarate dehydrogenase, mitochondrial"/>
    <property type="match status" value="1"/>
</dbReference>
<dbReference type="GO" id="GO:0051990">
    <property type="term" value="F:(R)-2-hydroxyglutarate dehydrogenase activity"/>
    <property type="evidence" value="ECO:0007669"/>
    <property type="project" value="UniProtKB-EC"/>
</dbReference>
<comment type="similarity">
    <text evidence="2">Belongs to the FAD-binding oxidoreductase/transferase type 4 family.</text>
</comment>
<reference evidence="8 9" key="1">
    <citation type="journal article" date="2010" name="Plant Cell">
        <title>The Chlorella variabilis NC64A genome reveals adaptation to photosymbiosis, coevolution with viruses, and cryptic sex.</title>
        <authorList>
            <person name="Blanc G."/>
            <person name="Duncan G."/>
            <person name="Agarkova I."/>
            <person name="Borodovsky M."/>
            <person name="Gurnon J."/>
            <person name="Kuo A."/>
            <person name="Lindquist E."/>
            <person name="Lucas S."/>
            <person name="Pangilinan J."/>
            <person name="Polle J."/>
            <person name="Salamov A."/>
            <person name="Terry A."/>
            <person name="Yamada T."/>
            <person name="Dunigan D.D."/>
            <person name="Grigoriev I.V."/>
            <person name="Claverie J.M."/>
            <person name="Van Etten J.L."/>
        </authorList>
    </citation>
    <scope>NUCLEOTIDE SEQUENCE [LARGE SCALE GENOMIC DNA]</scope>
    <source>
        <strain evidence="8 9">NC64A</strain>
    </source>
</reference>
<accession>E1ZMU6</accession>
<protein>
    <recommendedName>
        <fullName evidence="6">D-2-hydroxyglutarate dehydrogenase</fullName>
        <ecNumber evidence="6">1.1.99.39</ecNumber>
    </recommendedName>
</protein>
<dbReference type="Gene3D" id="3.30.70.2190">
    <property type="match status" value="1"/>
</dbReference>
<comment type="cofactor">
    <cofactor evidence="1">
        <name>FAD</name>
        <dbReference type="ChEBI" id="CHEBI:57692"/>
    </cofactor>
</comment>
<dbReference type="InterPro" id="IPR016164">
    <property type="entry name" value="FAD-linked_Oxase-like_C"/>
</dbReference>
<dbReference type="STRING" id="554065.E1ZMU6"/>
<dbReference type="SUPFAM" id="SSF56176">
    <property type="entry name" value="FAD-binding/transporter-associated domain-like"/>
    <property type="match status" value="1"/>
</dbReference>
<name>E1ZMU6_CHLVA</name>
<dbReference type="PANTHER" id="PTHR43716">
    <property type="entry name" value="D-2-HYDROXYGLUTARATE DEHYDROGENASE, MITOCHONDRIAL"/>
    <property type="match status" value="1"/>
</dbReference>
<evidence type="ECO:0000256" key="1">
    <source>
        <dbReference type="ARBA" id="ARBA00001974"/>
    </source>
</evidence>
<dbReference type="Proteomes" id="UP000008141">
    <property type="component" value="Unassembled WGS sequence"/>
</dbReference>
<dbReference type="GeneID" id="17352175"/>
<dbReference type="FunFam" id="3.30.70.2190:FF:000001">
    <property type="entry name" value="D-2-hydroxyglutarate dehydrogenase mitochondrial"/>
    <property type="match status" value="1"/>
</dbReference>
<feature type="domain" description="FAD-binding PCMH-type" evidence="7">
    <location>
        <begin position="71"/>
        <end position="260"/>
    </location>
</feature>
<keyword evidence="3" id="KW-0285">Flavoprotein</keyword>
<dbReference type="FunFam" id="3.30.70.2740:FF:000002">
    <property type="entry name" value="D-2-hydroxyglutarate dehydrogenase mitochondrial"/>
    <property type="match status" value="1"/>
</dbReference>
<dbReference type="Gene3D" id="3.30.70.2740">
    <property type="match status" value="1"/>
</dbReference>
<evidence type="ECO:0000256" key="6">
    <source>
        <dbReference type="ARBA" id="ARBA00039003"/>
    </source>
</evidence>